<evidence type="ECO:0000256" key="2">
    <source>
        <dbReference type="PROSITE-ProRule" id="PRU00339"/>
    </source>
</evidence>
<dbReference type="RefSeq" id="WP_219935947.1">
    <property type="nucleotide sequence ID" value="NZ_JAGFNY010000001.1"/>
</dbReference>
<keyword evidence="2" id="KW-0802">TPR repeat</keyword>
<accession>A0ABS7DE92</accession>
<dbReference type="Proteomes" id="UP000731465">
    <property type="component" value="Unassembled WGS sequence"/>
</dbReference>
<sequence length="369" mass="42256">MGRSTSKQKRENDKNRQDSIYLKGFDYLLSNKQEKAVDKFIAYLNSIDQTYESSLALGNLFRQQGEVDKAISLHEKMSNDSSLDESERELAKIELIRDFLSAGLLDRAEKILSDVIDIPRLRKTAVMLLLSLYEKEQDFEKAIQIANHYSDYLDKNSYVQLSNYYCEVAKKFSLNADYKQSEEYLKRALVTDSKCVRALIEMAELKIKNNEYQEAIEYVKYASSADPESGPLCLVTLKKCFQNSADPNYRFALEDLVQRTNSADVIIEYVKCVEQNSGVDDALAHIQNIISAKPNLKLLSEYLELNSKKDPVTSHESILKIKSLFDAQIASNNRYVCKNCGFESRIQFYQCPSCRKWDSLKTKTGLDGD</sequence>
<evidence type="ECO:0000313" key="4">
    <source>
        <dbReference type="EMBL" id="MBW7569432.1"/>
    </source>
</evidence>
<dbReference type="InterPro" id="IPR041166">
    <property type="entry name" value="Rubredoxin_2"/>
</dbReference>
<dbReference type="Pfam" id="PF18073">
    <property type="entry name" value="Zn_ribbon_LapB"/>
    <property type="match status" value="1"/>
</dbReference>
<feature type="domain" description="LapB rubredoxin metal binding" evidence="3">
    <location>
        <begin position="335"/>
        <end position="361"/>
    </location>
</feature>
<comment type="caution">
    <text evidence="4">The sequence shown here is derived from an EMBL/GenBank/DDBJ whole genome shotgun (WGS) entry which is preliminary data.</text>
</comment>
<keyword evidence="5" id="KW-1185">Reference proteome</keyword>
<dbReference type="InterPro" id="IPR019734">
    <property type="entry name" value="TPR_rpt"/>
</dbReference>
<keyword evidence="1" id="KW-0479">Metal-binding</keyword>
<dbReference type="PROSITE" id="PS50005">
    <property type="entry name" value="TPR"/>
    <property type="match status" value="1"/>
</dbReference>
<gene>
    <name evidence="4" type="ORF">J5V48_00780</name>
</gene>
<protein>
    <submittedName>
        <fullName evidence="4">Tetratricopeptide repeat protein</fullName>
    </submittedName>
</protein>
<proteinExistence type="predicted"/>
<dbReference type="Gene3D" id="1.25.40.10">
    <property type="entry name" value="Tetratricopeptide repeat domain"/>
    <property type="match status" value="1"/>
</dbReference>
<dbReference type="SUPFAM" id="SSF48452">
    <property type="entry name" value="TPR-like"/>
    <property type="match status" value="1"/>
</dbReference>
<feature type="repeat" description="TPR" evidence="2">
    <location>
        <begin position="196"/>
        <end position="229"/>
    </location>
</feature>
<evidence type="ECO:0000256" key="1">
    <source>
        <dbReference type="ARBA" id="ARBA00022723"/>
    </source>
</evidence>
<evidence type="ECO:0000313" key="5">
    <source>
        <dbReference type="Proteomes" id="UP000731465"/>
    </source>
</evidence>
<dbReference type="Pfam" id="PF13176">
    <property type="entry name" value="TPR_7"/>
    <property type="match status" value="1"/>
</dbReference>
<name>A0ABS7DE92_9GAMM</name>
<dbReference type="SMART" id="SM00028">
    <property type="entry name" value="TPR"/>
    <property type="match status" value="3"/>
</dbReference>
<organism evidence="4 5">
    <name type="scientific">Succinivibrio faecicola</name>
    <dbReference type="NCBI Taxonomy" id="2820300"/>
    <lineage>
        <taxon>Bacteria</taxon>
        <taxon>Pseudomonadati</taxon>
        <taxon>Pseudomonadota</taxon>
        <taxon>Gammaproteobacteria</taxon>
        <taxon>Aeromonadales</taxon>
        <taxon>Succinivibrionaceae</taxon>
        <taxon>Succinivibrio</taxon>
    </lineage>
</organism>
<reference evidence="4 5" key="1">
    <citation type="submission" date="2021-03" db="EMBL/GenBank/DDBJ databases">
        <title>Succinivibrio sp. nov. isolated from feces of cow.</title>
        <authorList>
            <person name="Choi J.-Y."/>
        </authorList>
    </citation>
    <scope>NUCLEOTIDE SEQUENCE [LARGE SCALE GENOMIC DNA]</scope>
    <source>
        <strain evidence="4 5">AGMB01872</strain>
    </source>
</reference>
<dbReference type="InterPro" id="IPR011990">
    <property type="entry name" value="TPR-like_helical_dom_sf"/>
</dbReference>
<evidence type="ECO:0000259" key="3">
    <source>
        <dbReference type="Pfam" id="PF18073"/>
    </source>
</evidence>
<dbReference type="EMBL" id="JAGFNY010000001">
    <property type="protein sequence ID" value="MBW7569432.1"/>
    <property type="molecule type" value="Genomic_DNA"/>
</dbReference>